<keyword evidence="10" id="KW-1185">Reference proteome</keyword>
<dbReference type="Gene3D" id="3.40.50.2300">
    <property type="match status" value="1"/>
</dbReference>
<evidence type="ECO:0000256" key="5">
    <source>
        <dbReference type="ARBA" id="ARBA00022777"/>
    </source>
</evidence>
<evidence type="ECO:0000256" key="1">
    <source>
        <dbReference type="ARBA" id="ARBA00000085"/>
    </source>
</evidence>
<dbReference type="SUPFAM" id="SSF55874">
    <property type="entry name" value="ATPase domain of HSP90 chaperone/DNA topoisomerase II/histidine kinase"/>
    <property type="match status" value="1"/>
</dbReference>
<dbReference type="InterPro" id="IPR003018">
    <property type="entry name" value="GAF"/>
</dbReference>
<dbReference type="InterPro" id="IPR001789">
    <property type="entry name" value="Sig_transdc_resp-reg_receiver"/>
</dbReference>
<dbReference type="InterPro" id="IPR011006">
    <property type="entry name" value="CheY-like_superfamily"/>
</dbReference>
<dbReference type="SUPFAM" id="SSF55781">
    <property type="entry name" value="GAF domain-like"/>
    <property type="match status" value="1"/>
</dbReference>
<dbReference type="InterPro" id="IPR029016">
    <property type="entry name" value="GAF-like_dom_sf"/>
</dbReference>
<feature type="domain" description="Histidine kinase" evidence="7">
    <location>
        <begin position="502"/>
        <end position="716"/>
    </location>
</feature>
<feature type="domain" description="Response regulatory" evidence="8">
    <location>
        <begin position="884"/>
        <end position="1008"/>
    </location>
</feature>
<dbReference type="STRING" id="1109443.G4TBW5"/>
<organism evidence="9 10">
    <name type="scientific">Serendipita indica (strain DSM 11827)</name>
    <name type="common">Root endophyte fungus</name>
    <name type="synonym">Piriformospora indica</name>
    <dbReference type="NCBI Taxonomy" id="1109443"/>
    <lineage>
        <taxon>Eukaryota</taxon>
        <taxon>Fungi</taxon>
        <taxon>Dikarya</taxon>
        <taxon>Basidiomycota</taxon>
        <taxon>Agaricomycotina</taxon>
        <taxon>Agaricomycetes</taxon>
        <taxon>Sebacinales</taxon>
        <taxon>Serendipitaceae</taxon>
        <taxon>Serendipita</taxon>
    </lineage>
</organism>
<dbReference type="GO" id="GO:0009927">
    <property type="term" value="F:histidine phosphotransfer kinase activity"/>
    <property type="evidence" value="ECO:0007669"/>
    <property type="project" value="TreeGrafter"/>
</dbReference>
<evidence type="ECO:0000256" key="4">
    <source>
        <dbReference type="ARBA" id="ARBA00022679"/>
    </source>
</evidence>
<proteinExistence type="predicted"/>
<dbReference type="SUPFAM" id="SSF47384">
    <property type="entry name" value="Homodimeric domain of signal transducing histidine kinase"/>
    <property type="match status" value="1"/>
</dbReference>
<dbReference type="OMA" id="MEDWRFR"/>
<dbReference type="Proteomes" id="UP000007148">
    <property type="component" value="Unassembled WGS sequence"/>
</dbReference>
<dbReference type="SUPFAM" id="SSF52172">
    <property type="entry name" value="CheY-like"/>
    <property type="match status" value="1"/>
</dbReference>
<dbReference type="PROSITE" id="PS50110">
    <property type="entry name" value="RESPONSE_REGULATORY"/>
    <property type="match status" value="1"/>
</dbReference>
<reference evidence="9 10" key="1">
    <citation type="journal article" date="2011" name="PLoS Pathog.">
        <title>Endophytic Life Strategies Decoded by Genome and Transcriptome Analyses of the Mutualistic Root Symbiont Piriformospora indica.</title>
        <authorList>
            <person name="Zuccaro A."/>
            <person name="Lahrmann U."/>
            <person name="Guldener U."/>
            <person name="Langen G."/>
            <person name="Pfiffi S."/>
            <person name="Biedenkopf D."/>
            <person name="Wong P."/>
            <person name="Samans B."/>
            <person name="Grimm C."/>
            <person name="Basiewicz M."/>
            <person name="Murat C."/>
            <person name="Martin F."/>
            <person name="Kogel K.H."/>
        </authorList>
    </citation>
    <scope>NUCLEOTIDE SEQUENCE [LARGE SCALE GENOMIC DNA]</scope>
    <source>
        <strain evidence="9 10">DSM 11827</strain>
    </source>
</reference>
<dbReference type="Pfam" id="PF00512">
    <property type="entry name" value="HisKA"/>
    <property type="match status" value="1"/>
</dbReference>
<feature type="modified residue" description="4-aspartylphosphate" evidence="6">
    <location>
        <position position="936"/>
    </location>
</feature>
<comment type="catalytic activity">
    <reaction evidence="1">
        <text>ATP + protein L-histidine = ADP + protein N-phospho-L-histidine.</text>
        <dbReference type="EC" id="2.7.13.3"/>
    </reaction>
</comment>
<dbReference type="InParanoid" id="G4TBW5"/>
<dbReference type="PRINTS" id="PR00344">
    <property type="entry name" value="BCTRLSENSOR"/>
</dbReference>
<dbReference type="PANTHER" id="PTHR43047">
    <property type="entry name" value="TWO-COMPONENT HISTIDINE PROTEIN KINASE"/>
    <property type="match status" value="1"/>
</dbReference>
<dbReference type="PROSITE" id="PS50109">
    <property type="entry name" value="HIS_KIN"/>
    <property type="match status" value="1"/>
</dbReference>
<dbReference type="CDD" id="cd00082">
    <property type="entry name" value="HisKA"/>
    <property type="match status" value="1"/>
</dbReference>
<dbReference type="InterPro" id="IPR036097">
    <property type="entry name" value="HisK_dim/P_sf"/>
</dbReference>
<dbReference type="InterPro" id="IPR004358">
    <property type="entry name" value="Sig_transdc_His_kin-like_C"/>
</dbReference>
<dbReference type="Pfam" id="PF00072">
    <property type="entry name" value="Response_reg"/>
    <property type="match status" value="1"/>
</dbReference>
<evidence type="ECO:0000256" key="2">
    <source>
        <dbReference type="ARBA" id="ARBA00012438"/>
    </source>
</evidence>
<dbReference type="Pfam" id="PF02518">
    <property type="entry name" value="HATPase_c"/>
    <property type="match status" value="1"/>
</dbReference>
<dbReference type="Gene3D" id="3.30.450.40">
    <property type="match status" value="1"/>
</dbReference>
<evidence type="ECO:0000259" key="8">
    <source>
        <dbReference type="PROSITE" id="PS50110"/>
    </source>
</evidence>
<dbReference type="EC" id="2.7.13.3" evidence="2"/>
<comment type="caution">
    <text evidence="9">The sequence shown here is derived from an EMBL/GenBank/DDBJ whole genome shotgun (WGS) entry which is preliminary data.</text>
</comment>
<dbReference type="InterPro" id="IPR003661">
    <property type="entry name" value="HisK_dim/P_dom"/>
</dbReference>
<protein>
    <recommendedName>
        <fullName evidence="2">histidine kinase</fullName>
        <ecNumber evidence="2">2.7.13.3</ecNumber>
    </recommendedName>
</protein>
<dbReference type="Pfam" id="PF01590">
    <property type="entry name" value="GAF"/>
    <property type="match status" value="1"/>
</dbReference>
<evidence type="ECO:0000256" key="6">
    <source>
        <dbReference type="PROSITE-ProRule" id="PRU00169"/>
    </source>
</evidence>
<dbReference type="SMART" id="SM00065">
    <property type="entry name" value="GAF"/>
    <property type="match status" value="1"/>
</dbReference>
<evidence type="ECO:0000313" key="10">
    <source>
        <dbReference type="Proteomes" id="UP000007148"/>
    </source>
</evidence>
<dbReference type="SMART" id="SM00448">
    <property type="entry name" value="REC"/>
    <property type="match status" value="1"/>
</dbReference>
<evidence type="ECO:0000256" key="3">
    <source>
        <dbReference type="ARBA" id="ARBA00022553"/>
    </source>
</evidence>
<accession>G4TBW5</accession>
<evidence type="ECO:0000313" key="9">
    <source>
        <dbReference type="EMBL" id="CCA68802.1"/>
    </source>
</evidence>
<keyword evidence="4" id="KW-0808">Transferase</keyword>
<dbReference type="GO" id="GO:0000155">
    <property type="term" value="F:phosphorelay sensor kinase activity"/>
    <property type="evidence" value="ECO:0007669"/>
    <property type="project" value="InterPro"/>
</dbReference>
<evidence type="ECO:0000259" key="7">
    <source>
        <dbReference type="PROSITE" id="PS50109"/>
    </source>
</evidence>
<dbReference type="InterPro" id="IPR003594">
    <property type="entry name" value="HATPase_dom"/>
</dbReference>
<gene>
    <name evidence="9" type="ORF">PIIN_02664</name>
</gene>
<dbReference type="InterPro" id="IPR005467">
    <property type="entry name" value="His_kinase_dom"/>
</dbReference>
<sequence length="1013" mass="112166">MVTFPELTADDNADSLQYLYDLRYIAKIQEESSSSFLPSYARGEWDPQATPELPDEFRSTLEPKLLSHEHEAGPPEILQSVKESYRSYLDSSIPNATQVIVNASTTLIEGSEADLNVFGRDFQSATGTYGIVRPVEASEVSIPSSPTSSSSCIMTGFSLDVVRRFESAGFLEPPMPLEEESRRAAVSQYRPFAQTLEANFDRILRLAKLIFSADNAAITFVDTDYIHVLTPGSDPIRVPRRESMCGHAILIRKPNEPMVIHDTSADWRFKGNPLIMDTWAIRFYAGQPLRTPDGHNLGVICVLDSKPRAEFPPSERAKLRDLSGMVMRELDSRRKQASLREAMQQSIDDFSNELDASALSPESLISRLVYRVTSTLSLEKAFWINAIATQSSRPLPATPDAFKDHLMTQPTEQLATQERDAVDTVQIVQLLRSSSSGLLFNPGDSIPPILSKLLPENASASASPSTVTYFKAMAALVTTATERQVLSQADKAKVDFIAKYVLLVLNLRTPLHGVLASCELLKESALSDAQLSLLDTAKSCASGLADTFNHVLDFTKANKTDAKLAEIREPVDLAQLVEETMITSWLGGSAEFRSENEIGEIYAPPSSRITDQRHVEPLIEIEELEIGNSLKGGYIKIALRKTMSIDTNTIMGMSETFIREKLFHPFSQERPLSSGTGLGLALVRTILRSPGVDGTIDVHSKVGVGTRMTIRIKAPIVKAHVSTWSRTPKPVPLPPIAICGFEAASKGLEMAAKNLRRRLKDWYGKVTEVDYREATLLIVDYDNLNDKTFLRTLTSDPKILLLCSAPVDAEVFRNSGEYYETRNYCNILIKPYGPHALSRALSIALDASPQRATGRADAVSTRNDAIPEHQTPNANKSKEFGDLRVLVVGDNSVSLGVISTFLRKRGCYFARGRDASEGIESFRRHQANPFHVCLMDLQMSNKGFEATRDIRQLEREQQIPAERRLRIYALTGLASPEDKQNAVDAGFDGYLVKPLSFITLQDVLQSILEQLSD</sequence>
<keyword evidence="5" id="KW-0418">Kinase</keyword>
<dbReference type="GO" id="GO:0005886">
    <property type="term" value="C:plasma membrane"/>
    <property type="evidence" value="ECO:0007669"/>
    <property type="project" value="TreeGrafter"/>
</dbReference>
<keyword evidence="3 6" id="KW-0597">Phosphoprotein</keyword>
<dbReference type="Gene3D" id="1.10.287.130">
    <property type="match status" value="1"/>
</dbReference>
<dbReference type="HOGENOM" id="CLU_000445_114_44_1"/>
<dbReference type="AlphaFoldDB" id="G4TBW5"/>
<dbReference type="EMBL" id="CAFZ01000040">
    <property type="protein sequence ID" value="CCA68802.1"/>
    <property type="molecule type" value="Genomic_DNA"/>
</dbReference>
<dbReference type="Gene3D" id="3.30.565.10">
    <property type="entry name" value="Histidine kinase-like ATPase, C-terminal domain"/>
    <property type="match status" value="1"/>
</dbReference>
<dbReference type="PANTHER" id="PTHR43047:SF72">
    <property type="entry name" value="OSMOSENSING HISTIDINE PROTEIN KINASE SLN1"/>
    <property type="match status" value="1"/>
</dbReference>
<dbReference type="OrthoDB" id="21225at2759"/>
<dbReference type="CDD" id="cd17546">
    <property type="entry name" value="REC_hyHK_CKI1_RcsC-like"/>
    <property type="match status" value="1"/>
</dbReference>
<dbReference type="eggNOG" id="KOG0519">
    <property type="taxonomic scope" value="Eukaryota"/>
</dbReference>
<dbReference type="InterPro" id="IPR036890">
    <property type="entry name" value="HATPase_C_sf"/>
</dbReference>
<name>G4TBW5_SERID</name>